<dbReference type="SMART" id="SM00247">
    <property type="entry name" value="XTALbg"/>
    <property type="match status" value="2"/>
</dbReference>
<protein>
    <recommendedName>
        <fullName evidence="3">Beta/gamma crystallin 'Greek key' domain-containing protein</fullName>
    </recommendedName>
</protein>
<evidence type="ECO:0000259" key="3">
    <source>
        <dbReference type="PROSITE" id="PS50915"/>
    </source>
</evidence>
<dbReference type="EMBL" id="CM004478">
    <property type="protein sequence ID" value="OCT73365.1"/>
    <property type="molecule type" value="Genomic_DNA"/>
</dbReference>
<dbReference type="Pfam" id="PF00030">
    <property type="entry name" value="Crystall"/>
    <property type="match status" value="2"/>
</dbReference>
<dbReference type="InterPro" id="IPR001064">
    <property type="entry name" value="Beta/gamma_crystallin"/>
</dbReference>
<reference evidence="5" key="1">
    <citation type="journal article" date="2016" name="Nature">
        <title>Genome evolution in the allotetraploid frog Xenopus laevis.</title>
        <authorList>
            <person name="Session A.M."/>
            <person name="Uno Y."/>
            <person name="Kwon T."/>
            <person name="Chapman J.A."/>
            <person name="Toyoda A."/>
            <person name="Takahashi S."/>
            <person name="Fukui A."/>
            <person name="Hikosaka A."/>
            <person name="Suzuki A."/>
            <person name="Kondo M."/>
            <person name="van Heeringen S.J."/>
            <person name="Quigley I."/>
            <person name="Heinz S."/>
            <person name="Ogino H."/>
            <person name="Ochi H."/>
            <person name="Hellsten U."/>
            <person name="Lyons J.B."/>
            <person name="Simakov O."/>
            <person name="Putnam N."/>
            <person name="Stites J."/>
            <person name="Kuroki Y."/>
            <person name="Tanaka T."/>
            <person name="Michiue T."/>
            <person name="Watanabe M."/>
            <person name="Bogdanovic O."/>
            <person name="Lister R."/>
            <person name="Georgiou G."/>
            <person name="Paranjpe S.S."/>
            <person name="van Kruijsbergen I."/>
            <person name="Shu S."/>
            <person name="Carlson J."/>
            <person name="Kinoshita T."/>
            <person name="Ohta Y."/>
            <person name="Mawaribuchi S."/>
            <person name="Jenkins J."/>
            <person name="Grimwood J."/>
            <person name="Schmutz J."/>
            <person name="Mitros T."/>
            <person name="Mozaffari S.V."/>
            <person name="Suzuki Y."/>
            <person name="Haramoto Y."/>
            <person name="Yamamoto T.S."/>
            <person name="Takagi C."/>
            <person name="Heald R."/>
            <person name="Miller K."/>
            <person name="Haudenschild C."/>
            <person name="Kitzman J."/>
            <person name="Nakayama T."/>
            <person name="Izutsu Y."/>
            <person name="Robert J."/>
            <person name="Fortriede J."/>
            <person name="Burns K."/>
            <person name="Lotay V."/>
            <person name="Karimi K."/>
            <person name="Yasuoka Y."/>
            <person name="Dichmann D.S."/>
            <person name="Flajnik M.F."/>
            <person name="Houston D.W."/>
            <person name="Shendure J."/>
            <person name="DuPasquier L."/>
            <person name="Vize P.D."/>
            <person name="Zorn A.M."/>
            <person name="Ito M."/>
            <person name="Marcotte E.M."/>
            <person name="Wallingford J.B."/>
            <person name="Ito Y."/>
            <person name="Asashima M."/>
            <person name="Ueno N."/>
            <person name="Matsuda Y."/>
            <person name="Veenstra G.J."/>
            <person name="Fujiyama A."/>
            <person name="Harland R.M."/>
            <person name="Taira M."/>
            <person name="Rokhsar D.S."/>
        </authorList>
    </citation>
    <scope>NUCLEOTIDE SEQUENCE [LARGE SCALE GENOMIC DNA]</scope>
    <source>
        <strain evidence="5">J</strain>
    </source>
</reference>
<feature type="domain" description="Beta/gamma crystallin 'Greek key'" evidence="3">
    <location>
        <begin position="129"/>
        <end position="171"/>
    </location>
</feature>
<comment type="similarity">
    <text evidence="1">Belongs to the beta/gamma-crystallin family.</text>
</comment>
<feature type="domain" description="Beta/gamma crystallin 'Greek key'" evidence="3">
    <location>
        <begin position="2"/>
        <end position="42"/>
    </location>
</feature>
<dbReference type="PROSITE" id="PS50915">
    <property type="entry name" value="CRYSTALLIN_BETA_GAMMA"/>
    <property type="match status" value="3"/>
</dbReference>
<sequence length="172" mass="18683">MSSLQLFEFPNFKGQTLTLNNDTPDLSAVGFLQLAQSLKVHGDPWIVFDELGYKGKHQGYTEGGHSSIPGFEKQISSIRVVPGGFDNPSLALSPEVNYGGFSISLEKTVNSVKPQGMPDMALSAQVHRGAWVLYQQENHKGNSKVVVKGDEIPDCDPVGWGDKISSVKVIPK</sequence>
<evidence type="ECO:0000256" key="1">
    <source>
        <dbReference type="ARBA" id="ARBA00009646"/>
    </source>
</evidence>
<dbReference type="Gene3D" id="2.60.20.10">
    <property type="entry name" value="Crystallins"/>
    <property type="match status" value="2"/>
</dbReference>
<dbReference type="Proteomes" id="UP000694892">
    <property type="component" value="Chromosome 7L"/>
</dbReference>
<name>A0A974CIL4_XENLA</name>
<evidence type="ECO:0000313" key="4">
    <source>
        <dbReference type="EMBL" id="OCT73365.1"/>
    </source>
</evidence>
<feature type="domain" description="Beta/gamma crystallin 'Greek key'" evidence="3">
    <location>
        <begin position="43"/>
        <end position="82"/>
    </location>
</feature>
<dbReference type="AlphaFoldDB" id="A0A974CIL4"/>
<evidence type="ECO:0000256" key="2">
    <source>
        <dbReference type="ARBA" id="ARBA00022737"/>
    </source>
</evidence>
<accession>A0A974CIL4</accession>
<keyword evidence="2" id="KW-0677">Repeat</keyword>
<evidence type="ECO:0000313" key="5">
    <source>
        <dbReference type="Proteomes" id="UP000694892"/>
    </source>
</evidence>
<dbReference type="InterPro" id="IPR011024">
    <property type="entry name" value="G_crystallin-like"/>
</dbReference>
<organism evidence="4 5">
    <name type="scientific">Xenopus laevis</name>
    <name type="common">African clawed frog</name>
    <dbReference type="NCBI Taxonomy" id="8355"/>
    <lineage>
        <taxon>Eukaryota</taxon>
        <taxon>Metazoa</taxon>
        <taxon>Chordata</taxon>
        <taxon>Craniata</taxon>
        <taxon>Vertebrata</taxon>
        <taxon>Euteleostomi</taxon>
        <taxon>Amphibia</taxon>
        <taxon>Batrachia</taxon>
        <taxon>Anura</taxon>
        <taxon>Pipoidea</taxon>
        <taxon>Pipidae</taxon>
        <taxon>Xenopodinae</taxon>
        <taxon>Xenopus</taxon>
        <taxon>Xenopus</taxon>
    </lineage>
</organism>
<proteinExistence type="inferred from homology"/>
<dbReference type="SUPFAM" id="SSF49695">
    <property type="entry name" value="gamma-Crystallin-like"/>
    <property type="match status" value="1"/>
</dbReference>
<gene>
    <name evidence="4" type="ORF">XELAEV_18036348mg</name>
</gene>